<dbReference type="AlphaFoldDB" id="A0A929WZB2"/>
<name>A0A929WZB2_9BACT</name>
<feature type="domain" description="GH16" evidence="3">
    <location>
        <begin position="39"/>
        <end position="398"/>
    </location>
</feature>
<dbReference type="Proteomes" id="UP000704068">
    <property type="component" value="Unassembled WGS sequence"/>
</dbReference>
<evidence type="ECO:0000313" key="5">
    <source>
        <dbReference type="Proteomes" id="UP000704068"/>
    </source>
</evidence>
<proteinExistence type="inferred from homology"/>
<dbReference type="InterPro" id="IPR000757">
    <property type="entry name" value="Beta-glucanase-like"/>
</dbReference>
<dbReference type="InterPro" id="IPR013320">
    <property type="entry name" value="ConA-like_dom_sf"/>
</dbReference>
<comment type="caution">
    <text evidence="4">The sequence shown here is derived from an EMBL/GenBank/DDBJ whole genome shotgun (WGS) entry which is preliminary data.</text>
</comment>
<dbReference type="GO" id="GO:0005975">
    <property type="term" value="P:carbohydrate metabolic process"/>
    <property type="evidence" value="ECO:0007669"/>
    <property type="project" value="InterPro"/>
</dbReference>
<sequence length="663" mass="75134">MRKAVITMCALSLALLKLSAQENQVGIPPLTGWRYYGGDEFNGTSINRKLWGIYGDKTKQYSFDTYGNNKDQGMAQTYRDQMVTVRNGLASIRATREAIRTGLRKEDGDPSNTDYSVKMRDPIPPKHGYTKQGWWSGALSGRDADGGGNYYPLYSRIEIKAKIPFCIGTWMSLWLRHSNGSSLFEIDLEEFFVNDDARTFAGKHGYNSGNASRYVHQSIHGLDYNLGMVYDKKKQQYVFVNGYNHNAYTDRIKPISFNPSDDFHVYGAQIDPEPGDSSRHLAVTFLLDGRVRSVFRTIEHKTADNVIDPRDKKPMKDKYPYRYNALLKKENMKFGIDRVWDVAITGQIGGKHDDSEKNKGGGVLYPEEDPQYNNDINKVPKNYVMDVDWLRVYKRANRLIWIGSQPAADDQRQTKGMFKIPTSRLDKLKVGDKLILDIDTLSANERRGVGPSSLDICSKQGASIVALKPHVARNDAQVTFYVTDNHMLEALKKDGCYVKGDNIRIFSLVHEVKESSLWNGFKHIDEAEVIIPKLMFDQVREGRQLEFVVRDVSAKGKIFLPQFNNSIDLSASREEMPYRIELKAEHVKMLRENGLQIAGNGYYLRNVRLIDRNTTTRINAIAAPQQEAGAVYSINGVKVRDAHEAGELPPGIYIIDGKKVIVK</sequence>
<comment type="similarity">
    <text evidence="1">Belongs to the glycosyl hydrolase 16 family.</text>
</comment>
<dbReference type="SUPFAM" id="SSF49899">
    <property type="entry name" value="Concanavalin A-like lectins/glucanases"/>
    <property type="match status" value="1"/>
</dbReference>
<dbReference type="PROSITE" id="PS51762">
    <property type="entry name" value="GH16_2"/>
    <property type="match status" value="1"/>
</dbReference>
<keyword evidence="4" id="KW-0378">Hydrolase</keyword>
<evidence type="ECO:0000256" key="2">
    <source>
        <dbReference type="SAM" id="SignalP"/>
    </source>
</evidence>
<feature type="chain" id="PRO_5036966112" evidence="2">
    <location>
        <begin position="21"/>
        <end position="663"/>
    </location>
</feature>
<keyword evidence="2" id="KW-0732">Signal</keyword>
<protein>
    <submittedName>
        <fullName evidence="4">Glycoside hydrolase family 16</fullName>
    </submittedName>
</protein>
<evidence type="ECO:0000313" key="4">
    <source>
        <dbReference type="EMBL" id="MBF0969863.1"/>
    </source>
</evidence>
<reference evidence="4" key="1">
    <citation type="submission" date="2020-04" db="EMBL/GenBank/DDBJ databases">
        <title>Deep metagenomics examines the oral microbiome during advanced dental caries in children, revealing novel taxa and co-occurrences with host molecules.</title>
        <authorList>
            <person name="Baker J.L."/>
            <person name="Morton J.T."/>
            <person name="Dinis M."/>
            <person name="Alvarez R."/>
            <person name="Tran N.C."/>
            <person name="Knight R."/>
            <person name="Edlund A."/>
        </authorList>
    </citation>
    <scope>NUCLEOTIDE SEQUENCE</scope>
    <source>
        <strain evidence="4">JCVI_34_bin.1</strain>
    </source>
</reference>
<gene>
    <name evidence="4" type="ORF">HXK21_02295</name>
</gene>
<accession>A0A929WZB2</accession>
<evidence type="ECO:0000256" key="1">
    <source>
        <dbReference type="ARBA" id="ARBA00006865"/>
    </source>
</evidence>
<evidence type="ECO:0000259" key="3">
    <source>
        <dbReference type="PROSITE" id="PS51762"/>
    </source>
</evidence>
<dbReference type="GO" id="GO:0004553">
    <property type="term" value="F:hydrolase activity, hydrolyzing O-glycosyl compounds"/>
    <property type="evidence" value="ECO:0007669"/>
    <property type="project" value="InterPro"/>
</dbReference>
<dbReference type="Gene3D" id="2.60.120.200">
    <property type="match status" value="1"/>
</dbReference>
<dbReference type="RefSeq" id="WP_303763049.1">
    <property type="nucleotide sequence ID" value="NZ_JABZGR010000003.1"/>
</dbReference>
<dbReference type="EMBL" id="JABZGR010000003">
    <property type="protein sequence ID" value="MBF0969863.1"/>
    <property type="molecule type" value="Genomic_DNA"/>
</dbReference>
<organism evidence="4 5">
    <name type="scientific">Alloprevotella tannerae</name>
    <dbReference type="NCBI Taxonomy" id="76122"/>
    <lineage>
        <taxon>Bacteria</taxon>
        <taxon>Pseudomonadati</taxon>
        <taxon>Bacteroidota</taxon>
        <taxon>Bacteroidia</taxon>
        <taxon>Bacteroidales</taxon>
        <taxon>Prevotellaceae</taxon>
        <taxon>Alloprevotella</taxon>
    </lineage>
</organism>
<feature type="signal peptide" evidence="2">
    <location>
        <begin position="1"/>
        <end position="20"/>
    </location>
</feature>